<keyword evidence="7" id="KW-0456">Lyase</keyword>
<dbReference type="PANTHER" id="PTHR40088:SF1">
    <property type="entry name" value="PECTATE LYASE PEL9"/>
    <property type="match status" value="1"/>
</dbReference>
<evidence type="ECO:0000313" key="12">
    <source>
        <dbReference type="Proteomes" id="UP000183894"/>
    </source>
</evidence>
<comment type="subcellular location">
    <subcellularLocation>
        <location evidence="2">Secreted</location>
    </subcellularLocation>
</comment>
<evidence type="ECO:0000256" key="1">
    <source>
        <dbReference type="ARBA" id="ARBA00001913"/>
    </source>
</evidence>
<dbReference type="InterPro" id="IPR012334">
    <property type="entry name" value="Pectin_lyas_fold"/>
</dbReference>
<sequence length="665" mass="71060">MTTYYVDPANGNNSNSGTSLNDAFEDLMPVEVDGKVDLQAGDVVKVRDTAVMYPPSKPTWWQTSGTADNPIVIEAYENESPVIDCSKYDGTHGLDLLGTQHMVFRGLEIRNAGKNAVRCNGTDGQDARECLFEDLHIHHYGQNSQWAGNGIIFYGKSFDHVVRNVVAHHGSTGGGSDGFYVGGSSGAGRGGGHRYENCEAYLNADDGFDFYDADPKHPNVMVNCVAHHNGHDGMGTSGDGNGFKVGGPDFETGNNVLKRCVAYKNDERGFNTNGARVPNEFYNCTSWDNGSYGFHFSGSADNVVRNCASFANDKTDVESLWNADSAYNSWDLSISNPEFESTDPSSDNFLRPKDSSPLVDVGTDVGLDYAGDAPDLGAIRSEDSINTSEPEPTSPTAALKFNDGTQHVSPVGVRYYDGSQWVATSLKVMMDGGFVEAFGKVPYDGGSTGGDTSDGSDSDGSTGDGSTGDGSTGDGSTATTILEDFTNGLGNYVGDVSSFSIVSSPSVRGNAGLLYDKTGSDKLILRDSPSTTVVQDTTYRANIYAHTGGNYGKVYFFANGSSWSDVSGYAIEYDTNKTVSPQFKLLRLDNGSLTVLDEVSVSPKLEEWMDVEFTPKSDGSIVARLYDASGSEVASVSANDTTYTSGTYGFGCNNPKVSFDYLREV</sequence>
<evidence type="ECO:0000256" key="4">
    <source>
        <dbReference type="ARBA" id="ARBA00022723"/>
    </source>
</evidence>
<proteinExistence type="inferred from homology"/>
<evidence type="ECO:0000313" key="11">
    <source>
        <dbReference type="EMBL" id="SEL38861.1"/>
    </source>
</evidence>
<dbReference type="Gene3D" id="2.60.120.560">
    <property type="entry name" value="Exo-inulinase, domain 1"/>
    <property type="match status" value="1"/>
</dbReference>
<comment type="similarity">
    <text evidence="8">Belongs to the polysaccharide lyase 9 family.</text>
</comment>
<evidence type="ECO:0000256" key="9">
    <source>
        <dbReference type="SAM" id="MobiDB-lite"/>
    </source>
</evidence>
<feature type="region of interest" description="Disordered" evidence="9">
    <location>
        <begin position="1"/>
        <end position="20"/>
    </location>
</feature>
<dbReference type="Gene3D" id="2.160.20.10">
    <property type="entry name" value="Single-stranded right-handed beta-helix, Pectin lyase-like"/>
    <property type="match status" value="1"/>
</dbReference>
<reference evidence="11 12" key="1">
    <citation type="submission" date="2016-10" db="EMBL/GenBank/DDBJ databases">
        <authorList>
            <person name="de Groot N.N."/>
        </authorList>
    </citation>
    <scope>NUCLEOTIDE SEQUENCE [LARGE SCALE GENOMIC DNA]</scope>
    <source>
        <strain evidence="11 12">CDM_5</strain>
    </source>
</reference>
<dbReference type="InterPro" id="IPR039448">
    <property type="entry name" value="Beta_helix"/>
</dbReference>
<keyword evidence="3" id="KW-0964">Secreted</keyword>
<feature type="region of interest" description="Disordered" evidence="9">
    <location>
        <begin position="445"/>
        <end position="477"/>
    </location>
</feature>
<dbReference type="SUPFAM" id="SSF51126">
    <property type="entry name" value="Pectin lyase-like"/>
    <property type="match status" value="1"/>
</dbReference>
<keyword evidence="6" id="KW-0106">Calcium</keyword>
<dbReference type="GO" id="GO:0005576">
    <property type="term" value="C:extracellular region"/>
    <property type="evidence" value="ECO:0007669"/>
    <property type="project" value="UniProtKB-SubCell"/>
</dbReference>
<dbReference type="OrthoDB" id="346074at2157"/>
<dbReference type="AlphaFoldDB" id="A0A1H7PSK3"/>
<evidence type="ECO:0000256" key="5">
    <source>
        <dbReference type="ARBA" id="ARBA00022729"/>
    </source>
</evidence>
<gene>
    <name evidence="11" type="ORF">SAMN04488691_104190</name>
</gene>
<dbReference type="PANTHER" id="PTHR40088">
    <property type="entry name" value="PECTATE LYASE (EUROFUNG)"/>
    <property type="match status" value="1"/>
</dbReference>
<evidence type="ECO:0000256" key="3">
    <source>
        <dbReference type="ARBA" id="ARBA00022525"/>
    </source>
</evidence>
<feature type="compositionally biased region" description="Low complexity" evidence="9">
    <location>
        <begin position="450"/>
        <end position="461"/>
    </location>
</feature>
<feature type="domain" description="Right handed beta helix" evidence="10">
    <location>
        <begin position="117"/>
        <end position="307"/>
    </location>
</feature>
<dbReference type="Pfam" id="PF13229">
    <property type="entry name" value="Beta_helix"/>
    <property type="match status" value="1"/>
</dbReference>
<keyword evidence="4" id="KW-0479">Metal-binding</keyword>
<feature type="compositionally biased region" description="Polar residues" evidence="9">
    <location>
        <begin position="384"/>
        <end position="396"/>
    </location>
</feature>
<protein>
    <submittedName>
        <fullName evidence="11">Right handed beta helix region</fullName>
    </submittedName>
</protein>
<evidence type="ECO:0000259" key="10">
    <source>
        <dbReference type="Pfam" id="PF13229"/>
    </source>
</evidence>
<keyword evidence="5" id="KW-0732">Signal</keyword>
<dbReference type="RefSeq" id="WP_074793839.1">
    <property type="nucleotide sequence ID" value="NZ_FOAD01000004.1"/>
</dbReference>
<organism evidence="11 12">
    <name type="scientific">Haloferax larsenii</name>
    <dbReference type="NCBI Taxonomy" id="302484"/>
    <lineage>
        <taxon>Archaea</taxon>
        <taxon>Methanobacteriati</taxon>
        <taxon>Methanobacteriota</taxon>
        <taxon>Stenosarchaea group</taxon>
        <taxon>Halobacteria</taxon>
        <taxon>Halobacteriales</taxon>
        <taxon>Haloferacaceae</taxon>
        <taxon>Haloferax</taxon>
    </lineage>
</organism>
<dbReference type="InterPro" id="IPR006626">
    <property type="entry name" value="PbH1"/>
</dbReference>
<dbReference type="Proteomes" id="UP000183894">
    <property type="component" value="Unassembled WGS sequence"/>
</dbReference>
<feature type="region of interest" description="Disordered" evidence="9">
    <location>
        <begin position="372"/>
        <end position="403"/>
    </location>
</feature>
<feature type="compositionally biased region" description="Gly residues" evidence="9">
    <location>
        <begin position="462"/>
        <end position="473"/>
    </location>
</feature>
<evidence type="ECO:0000256" key="2">
    <source>
        <dbReference type="ARBA" id="ARBA00004613"/>
    </source>
</evidence>
<evidence type="ECO:0000256" key="7">
    <source>
        <dbReference type="ARBA" id="ARBA00023239"/>
    </source>
</evidence>
<accession>A0A1H7PSK3</accession>
<dbReference type="InterPro" id="IPR052052">
    <property type="entry name" value="Polysaccharide_Lyase_9"/>
</dbReference>
<comment type="cofactor">
    <cofactor evidence="1">
        <name>Ca(2+)</name>
        <dbReference type="ChEBI" id="CHEBI:29108"/>
    </cofactor>
</comment>
<name>A0A1H7PSK3_HALLR</name>
<dbReference type="GO" id="GO:0016837">
    <property type="term" value="F:carbon-oxygen lyase activity, acting on polysaccharides"/>
    <property type="evidence" value="ECO:0007669"/>
    <property type="project" value="TreeGrafter"/>
</dbReference>
<dbReference type="SMART" id="SM00710">
    <property type="entry name" value="PbH1"/>
    <property type="match status" value="7"/>
</dbReference>
<dbReference type="InterPro" id="IPR011050">
    <property type="entry name" value="Pectin_lyase_fold/virulence"/>
</dbReference>
<evidence type="ECO:0000256" key="8">
    <source>
        <dbReference type="ARBA" id="ARBA00038263"/>
    </source>
</evidence>
<dbReference type="GO" id="GO:0046872">
    <property type="term" value="F:metal ion binding"/>
    <property type="evidence" value="ECO:0007669"/>
    <property type="project" value="UniProtKB-KW"/>
</dbReference>
<evidence type="ECO:0000256" key="6">
    <source>
        <dbReference type="ARBA" id="ARBA00022837"/>
    </source>
</evidence>
<dbReference type="EMBL" id="FOAD01000004">
    <property type="protein sequence ID" value="SEL38861.1"/>
    <property type="molecule type" value="Genomic_DNA"/>
</dbReference>